<dbReference type="PANTHER" id="PTHR31828:SF12">
    <property type="entry name" value="PHOSPHOLIPASE A1-II 6"/>
    <property type="match status" value="1"/>
</dbReference>
<dbReference type="HOGENOM" id="CLU_510380_0_0_1"/>
<dbReference type="Gene3D" id="3.40.50.1820">
    <property type="entry name" value="alpha/beta hydrolase"/>
    <property type="match status" value="1"/>
</dbReference>
<evidence type="ECO:0000313" key="10">
    <source>
        <dbReference type="Proteomes" id="UP000006591"/>
    </source>
</evidence>
<dbReference type="EC" id="3.1.1.-" evidence="6"/>
<accession>A0A0E0FZF2</accession>
<keyword evidence="5 6" id="KW-0443">Lipid metabolism</keyword>
<dbReference type="SUPFAM" id="SSF53474">
    <property type="entry name" value="alpha/beta-Hydrolases"/>
    <property type="match status" value="1"/>
</dbReference>
<reference evidence="9" key="2">
    <citation type="submission" date="2018-04" db="EMBL/GenBank/DDBJ databases">
        <title>OnivRS2 (Oryza nivara Reference Sequence Version 2).</title>
        <authorList>
            <person name="Zhang J."/>
            <person name="Kudrna D."/>
            <person name="Lee S."/>
            <person name="Talag J."/>
            <person name="Rajasekar S."/>
            <person name="Welchert J."/>
            <person name="Hsing Y.-I."/>
            <person name="Wing R.A."/>
        </authorList>
    </citation>
    <scope>NUCLEOTIDE SEQUENCE [LARGE SCALE GENOMIC DNA]</scope>
</reference>
<dbReference type="Gramene" id="ONIVA01G51510.1">
    <property type="protein sequence ID" value="ONIVA01G51510.1"/>
    <property type="gene ID" value="ONIVA01G51510"/>
</dbReference>
<name>A0A0E0FZF2_ORYNI</name>
<dbReference type="InterPro" id="IPR002921">
    <property type="entry name" value="Fungal_lipase-type"/>
</dbReference>
<dbReference type="AlphaFoldDB" id="A0A0E0FZF2"/>
<dbReference type="Pfam" id="PF01764">
    <property type="entry name" value="Lipase_3"/>
    <property type="match status" value="1"/>
</dbReference>
<evidence type="ECO:0000313" key="9">
    <source>
        <dbReference type="EnsemblPlants" id="ONIVA01G51510.1"/>
    </source>
</evidence>
<dbReference type="CDD" id="cd00519">
    <property type="entry name" value="Lipase_3"/>
    <property type="match status" value="1"/>
</dbReference>
<evidence type="ECO:0000256" key="5">
    <source>
        <dbReference type="ARBA" id="ARBA00023098"/>
    </source>
</evidence>
<reference evidence="9" key="1">
    <citation type="submission" date="2015-04" db="UniProtKB">
        <authorList>
            <consortium name="EnsemblPlants"/>
        </authorList>
    </citation>
    <scope>IDENTIFICATION</scope>
    <source>
        <strain evidence="9">SL10</strain>
    </source>
</reference>
<dbReference type="PANTHER" id="PTHR31828">
    <property type="entry name" value="PHOSPHOLIPASE A1-IIGAMMA"/>
    <property type="match status" value="1"/>
</dbReference>
<evidence type="ECO:0000256" key="7">
    <source>
        <dbReference type="SAM" id="MobiDB-lite"/>
    </source>
</evidence>
<keyword evidence="4 6" id="KW-0442">Lipid degradation</keyword>
<feature type="domain" description="Fungal lipase-type" evidence="8">
    <location>
        <begin position="186"/>
        <end position="346"/>
    </location>
</feature>
<evidence type="ECO:0000256" key="4">
    <source>
        <dbReference type="ARBA" id="ARBA00022963"/>
    </source>
</evidence>
<sequence>MGKAGAVTARGRRKSYSEGEEEKSWTRCASRREGRRSVGRGPAPLPAARSARWAAAASSSSPAARRLRPVRHRWREPILWRRGIGGIGGGEAGVRDQRRTGRESGAAARLLRGVRGARGRAVRLRRRDGILLYARSCVAVPEPFILQSVSRFRRCRESNWIGYVAVATDEGKAALGRRNIFVAWRGTVHSSMAPPKDLLRDKASDAMVHRGWLSMYTSSDSESSHNKDNARDQVMAGVARHGVERGGEGGEHVPGRGAEHQVTGHSLGAALATLNAFDIVANGYNRAPRAAVAALAATGCPVTAFVFANPRVGGHDFKSRFDGARGLGPRLLRVHNTRDVVPRYPTAPLYHGNELVWHNLKWYLRDVAGAWGGEAGRSKLAAYGALSDEHAVHARNRLAAASGAERRSAEAACKRAAASGAERRWASVWRRAEAACERAAVGECVVEGGAKRRRRAAGEGAAAGGAELRRLPPGGGDGRGRQPPSHGILWAPYLRAPRRRPRPPRLLPFHAVELAGLPAPPPCLARSLARWPPP</sequence>
<protein>
    <recommendedName>
        <fullName evidence="6">Phospholipase A1</fullName>
        <ecNumber evidence="6">3.1.1.-</ecNumber>
    </recommendedName>
</protein>
<dbReference type="InterPro" id="IPR029058">
    <property type="entry name" value="AB_hydrolase_fold"/>
</dbReference>
<feature type="region of interest" description="Disordered" evidence="7">
    <location>
        <begin position="452"/>
        <end position="502"/>
    </location>
</feature>
<dbReference type="InterPro" id="IPR033556">
    <property type="entry name" value="PLA"/>
</dbReference>
<comment type="similarity">
    <text evidence="2 6">Belongs to the AB hydrolase superfamily. Lipase family.</text>
</comment>
<evidence type="ECO:0000256" key="1">
    <source>
        <dbReference type="ARBA" id="ARBA00003523"/>
    </source>
</evidence>
<dbReference type="GO" id="GO:0008970">
    <property type="term" value="F:phospholipase A1 activity"/>
    <property type="evidence" value="ECO:0007669"/>
    <property type="project" value="UniProtKB-UniRule"/>
</dbReference>
<feature type="region of interest" description="Disordered" evidence="7">
    <location>
        <begin position="1"/>
        <end position="67"/>
    </location>
</feature>
<comment type="function">
    <text evidence="1 6">Acylhydrolase that catalyzes the hydrolysis of phospholipids at the sn-1 position.</text>
</comment>
<feature type="compositionally biased region" description="Low complexity" evidence="7">
    <location>
        <begin position="39"/>
        <end position="64"/>
    </location>
</feature>
<evidence type="ECO:0000256" key="3">
    <source>
        <dbReference type="ARBA" id="ARBA00022801"/>
    </source>
</evidence>
<evidence type="ECO:0000256" key="2">
    <source>
        <dbReference type="ARBA" id="ARBA00010701"/>
    </source>
</evidence>
<dbReference type="eggNOG" id="KOG4569">
    <property type="taxonomic scope" value="Eukaryota"/>
</dbReference>
<dbReference type="STRING" id="4536.A0A0E0FZF2"/>
<keyword evidence="3 6" id="KW-0378">Hydrolase</keyword>
<dbReference type="GO" id="GO:0016042">
    <property type="term" value="P:lipid catabolic process"/>
    <property type="evidence" value="ECO:0007669"/>
    <property type="project" value="UniProtKB-UniRule"/>
</dbReference>
<feature type="compositionally biased region" description="Basic and acidic residues" evidence="7">
    <location>
        <begin position="22"/>
        <end position="36"/>
    </location>
</feature>
<evidence type="ECO:0000256" key="6">
    <source>
        <dbReference type="RuleBase" id="RU367093"/>
    </source>
</evidence>
<evidence type="ECO:0000259" key="8">
    <source>
        <dbReference type="Pfam" id="PF01764"/>
    </source>
</evidence>
<keyword evidence="10" id="KW-1185">Reference proteome</keyword>
<proteinExistence type="inferred from homology"/>
<organism evidence="9">
    <name type="scientific">Oryza nivara</name>
    <name type="common">Indian wild rice</name>
    <name type="synonym">Oryza sativa f. spontanea</name>
    <dbReference type="NCBI Taxonomy" id="4536"/>
    <lineage>
        <taxon>Eukaryota</taxon>
        <taxon>Viridiplantae</taxon>
        <taxon>Streptophyta</taxon>
        <taxon>Embryophyta</taxon>
        <taxon>Tracheophyta</taxon>
        <taxon>Spermatophyta</taxon>
        <taxon>Magnoliopsida</taxon>
        <taxon>Liliopsida</taxon>
        <taxon>Poales</taxon>
        <taxon>Poaceae</taxon>
        <taxon>BOP clade</taxon>
        <taxon>Oryzoideae</taxon>
        <taxon>Oryzeae</taxon>
        <taxon>Oryzinae</taxon>
        <taxon>Oryza</taxon>
    </lineage>
</organism>
<dbReference type="Proteomes" id="UP000006591">
    <property type="component" value="Chromosome 1"/>
</dbReference>
<dbReference type="EnsemblPlants" id="ONIVA01G51510.1">
    <property type="protein sequence ID" value="ONIVA01G51510.1"/>
    <property type="gene ID" value="ONIVA01G51510"/>
</dbReference>